<keyword evidence="8" id="KW-0539">Nucleus</keyword>
<evidence type="ECO:0000256" key="6">
    <source>
        <dbReference type="ARBA" id="ARBA00023159"/>
    </source>
</evidence>
<feature type="region of interest" description="Disordered" evidence="9">
    <location>
        <begin position="358"/>
        <end position="390"/>
    </location>
</feature>
<gene>
    <name evidence="11" type="ORF">MCOS_LOCUS168</name>
</gene>
<dbReference type="AlphaFoldDB" id="A0A0R3U1D6"/>
<dbReference type="EMBL" id="UXSR01000012">
    <property type="protein sequence ID" value="VDD74165.1"/>
    <property type="molecule type" value="Genomic_DNA"/>
</dbReference>
<feature type="region of interest" description="Disordered" evidence="9">
    <location>
        <begin position="624"/>
        <end position="652"/>
    </location>
</feature>
<feature type="compositionally biased region" description="Acidic residues" evidence="9">
    <location>
        <begin position="551"/>
        <end position="564"/>
    </location>
</feature>
<name>A0A0R3U1D6_MESCO</name>
<evidence type="ECO:0000256" key="5">
    <source>
        <dbReference type="ARBA" id="ARBA00023125"/>
    </source>
</evidence>
<keyword evidence="12" id="KW-1185">Reference proteome</keyword>
<evidence type="ECO:0000256" key="2">
    <source>
        <dbReference type="ARBA" id="ARBA00008548"/>
    </source>
</evidence>
<keyword evidence="7" id="KW-0804">Transcription</keyword>
<dbReference type="PANTHER" id="PTHR13580:SF9">
    <property type="entry name" value="AXIN1 UP-REGULATED 1, ISOFORM A"/>
    <property type="match status" value="1"/>
</dbReference>
<dbReference type="GO" id="GO:0005634">
    <property type="term" value="C:nucleus"/>
    <property type="evidence" value="ECO:0007669"/>
    <property type="project" value="UniProtKB-SubCell"/>
</dbReference>
<accession>A0A0R3U1D6</accession>
<comment type="subcellular location">
    <subcellularLocation>
        <location evidence="1">Nucleus</location>
    </subcellularLocation>
</comment>
<feature type="compositionally biased region" description="Low complexity" evidence="9">
    <location>
        <begin position="1"/>
        <end position="14"/>
    </location>
</feature>
<dbReference type="InterPro" id="IPR031972">
    <property type="entry name" value="CSRNP_N"/>
</dbReference>
<feature type="compositionally biased region" description="Basic and acidic residues" evidence="9">
    <location>
        <begin position="377"/>
        <end position="386"/>
    </location>
</feature>
<evidence type="ECO:0000313" key="12">
    <source>
        <dbReference type="Proteomes" id="UP000267029"/>
    </source>
</evidence>
<dbReference type="PANTHER" id="PTHR13580">
    <property type="entry name" value="TGF-BETA INDUCED APOPTOSIS PROTEIN"/>
    <property type="match status" value="1"/>
</dbReference>
<proteinExistence type="inferred from homology"/>
<dbReference type="STRING" id="53468.A0A0R3U1D6"/>
<keyword evidence="5" id="KW-0238">DNA-binding</keyword>
<comment type="similarity">
    <text evidence="2">Belongs to the AXUD1 family.</text>
</comment>
<dbReference type="Proteomes" id="UP000267029">
    <property type="component" value="Unassembled WGS sequence"/>
</dbReference>
<protein>
    <recommendedName>
        <fullName evidence="10">Cysteine/serine-rich nuclear protein N-terminal domain-containing protein</fullName>
    </recommendedName>
</protein>
<dbReference type="GO" id="GO:0000981">
    <property type="term" value="F:DNA-binding transcription factor activity, RNA polymerase II-specific"/>
    <property type="evidence" value="ECO:0007669"/>
    <property type="project" value="TreeGrafter"/>
</dbReference>
<feature type="region of interest" description="Disordered" evidence="9">
    <location>
        <begin position="540"/>
        <end position="599"/>
    </location>
</feature>
<feature type="compositionally biased region" description="Polar residues" evidence="9">
    <location>
        <begin position="570"/>
        <end position="582"/>
    </location>
</feature>
<dbReference type="GO" id="GO:0006915">
    <property type="term" value="P:apoptotic process"/>
    <property type="evidence" value="ECO:0007669"/>
    <property type="project" value="UniProtKB-KW"/>
</dbReference>
<reference evidence="11 12" key="1">
    <citation type="submission" date="2018-10" db="EMBL/GenBank/DDBJ databases">
        <authorList>
            <consortium name="Pathogen Informatics"/>
        </authorList>
    </citation>
    <scope>NUCLEOTIDE SEQUENCE [LARGE SCALE GENOMIC DNA]</scope>
</reference>
<evidence type="ECO:0000259" key="10">
    <source>
        <dbReference type="Pfam" id="PF16019"/>
    </source>
</evidence>
<sequence length="652" mass="71604">MTSLSLSPTSSMNSGHGNTANLLRDSINQIGDDAGGGNCKLCDTTNSIKDTKTLDKALLPQKAPVISLTSSTTLRQILSDEFSPPSPKTPSILSRRNSLSRAKKKANHVAFGLVDLYHFDRLQGFTCVPSQGGSTLGMASEHWVKEHVPVAVHQSRRRYQRHSALLRFCLEGKLLLSLQQFRLLETRVKYQQQLLMRTQESADCSSTNSSGNSYSAESSAECLKRPLEQIENPSDEDLSFLDGLEEYYFLQPLPVKRRRILLRKAGLQKIDPAEKHECAAIRKSRSECGCTCLAGVCDPDTCECALNGIPCQVDRASFPCVCLSPGHCSNPEGRIEFNPVRVRSHYLHTRLRLESEEQRAALEEDEEAASACAKRPRMAETPEHLDGANTSNASLEKHREMANVFGAGQNASSMSSPTTSASVSSRIVEEALQATTPNGGCRDCQNDRYVHFLMQELQCQQFQGNPGHGDGEEEMGGFEQVMLSDNLALDATVYSHRADEDNSCGEAGFSAAHSQFSFSFRFLFINASRLFQSSVDETPSSFTVSTAHCGEEDEDDEEDEDVPDECISSEPYTTVNPSSVKSAISEVSDEDPGKKPWGRSSFCRLEPIASLFHNPLEATVTIPGVEQEEEEEEEKPPAVPSRPPSVCEVVTA</sequence>
<keyword evidence="3" id="KW-0053">Apoptosis</keyword>
<feature type="region of interest" description="Disordered" evidence="9">
    <location>
        <begin position="1"/>
        <end position="20"/>
    </location>
</feature>
<dbReference type="PRINTS" id="PR02031">
    <property type="entry name" value="CYSSERRICHNP"/>
</dbReference>
<keyword evidence="4" id="KW-0805">Transcription regulation</keyword>
<evidence type="ECO:0000313" key="11">
    <source>
        <dbReference type="EMBL" id="VDD74165.1"/>
    </source>
</evidence>
<dbReference type="Pfam" id="PF16019">
    <property type="entry name" value="CSRNP_N"/>
    <property type="match status" value="1"/>
</dbReference>
<organism evidence="11 12">
    <name type="scientific">Mesocestoides corti</name>
    <name type="common">Flatworm</name>
    <dbReference type="NCBI Taxonomy" id="53468"/>
    <lineage>
        <taxon>Eukaryota</taxon>
        <taxon>Metazoa</taxon>
        <taxon>Spiralia</taxon>
        <taxon>Lophotrochozoa</taxon>
        <taxon>Platyhelminthes</taxon>
        <taxon>Cestoda</taxon>
        <taxon>Eucestoda</taxon>
        <taxon>Cyclophyllidea</taxon>
        <taxon>Mesocestoididae</taxon>
        <taxon>Mesocestoides</taxon>
    </lineage>
</organism>
<feature type="domain" description="Cysteine/serine-rich nuclear protein N-terminal" evidence="10">
    <location>
        <begin position="105"/>
        <end position="356"/>
    </location>
</feature>
<evidence type="ECO:0000256" key="4">
    <source>
        <dbReference type="ARBA" id="ARBA00023015"/>
    </source>
</evidence>
<evidence type="ECO:0000256" key="7">
    <source>
        <dbReference type="ARBA" id="ARBA00023163"/>
    </source>
</evidence>
<dbReference type="InterPro" id="IPR023260">
    <property type="entry name" value="Cys/Ser-rich_nuc_prot"/>
</dbReference>
<evidence type="ECO:0000256" key="9">
    <source>
        <dbReference type="SAM" id="MobiDB-lite"/>
    </source>
</evidence>
<dbReference type="GO" id="GO:0043565">
    <property type="term" value="F:sequence-specific DNA binding"/>
    <property type="evidence" value="ECO:0007669"/>
    <property type="project" value="TreeGrafter"/>
</dbReference>
<keyword evidence="6" id="KW-0010">Activator</keyword>
<evidence type="ECO:0000256" key="8">
    <source>
        <dbReference type="ARBA" id="ARBA00023242"/>
    </source>
</evidence>
<evidence type="ECO:0000256" key="1">
    <source>
        <dbReference type="ARBA" id="ARBA00004123"/>
    </source>
</evidence>
<dbReference type="OrthoDB" id="5946974at2759"/>
<evidence type="ECO:0000256" key="3">
    <source>
        <dbReference type="ARBA" id="ARBA00022703"/>
    </source>
</evidence>